<feature type="compositionally biased region" description="Basic and acidic residues" evidence="1">
    <location>
        <begin position="757"/>
        <end position="773"/>
    </location>
</feature>
<dbReference type="Proteomes" id="UP000076738">
    <property type="component" value="Unassembled WGS sequence"/>
</dbReference>
<protein>
    <submittedName>
        <fullName evidence="2">Uncharacterized protein</fullName>
    </submittedName>
</protein>
<gene>
    <name evidence="2" type="ORF">CALVIDRAFT_528840</name>
</gene>
<feature type="compositionally biased region" description="Acidic residues" evidence="1">
    <location>
        <begin position="441"/>
        <end position="454"/>
    </location>
</feature>
<dbReference type="AlphaFoldDB" id="A0A167K7D1"/>
<feature type="compositionally biased region" description="Acidic residues" evidence="1">
    <location>
        <begin position="538"/>
        <end position="548"/>
    </location>
</feature>
<feature type="compositionally biased region" description="Basic and acidic residues" evidence="1">
    <location>
        <begin position="455"/>
        <end position="470"/>
    </location>
</feature>
<feature type="region of interest" description="Disordered" evidence="1">
    <location>
        <begin position="734"/>
        <end position="820"/>
    </location>
</feature>
<feature type="compositionally biased region" description="Basic residues" evidence="1">
    <location>
        <begin position="775"/>
        <end position="788"/>
    </location>
</feature>
<evidence type="ECO:0000313" key="2">
    <source>
        <dbReference type="EMBL" id="KZO94344.1"/>
    </source>
</evidence>
<evidence type="ECO:0000256" key="1">
    <source>
        <dbReference type="SAM" id="MobiDB-lite"/>
    </source>
</evidence>
<proteinExistence type="predicted"/>
<keyword evidence="3" id="KW-1185">Reference proteome</keyword>
<dbReference type="EMBL" id="KV417295">
    <property type="protein sequence ID" value="KZO94344.1"/>
    <property type="molecule type" value="Genomic_DNA"/>
</dbReference>
<feature type="region of interest" description="Disordered" evidence="1">
    <location>
        <begin position="439"/>
        <end position="554"/>
    </location>
</feature>
<reference evidence="2 3" key="1">
    <citation type="journal article" date="2016" name="Mol. Biol. Evol.">
        <title>Comparative Genomics of Early-Diverging Mushroom-Forming Fungi Provides Insights into the Origins of Lignocellulose Decay Capabilities.</title>
        <authorList>
            <person name="Nagy L.G."/>
            <person name="Riley R."/>
            <person name="Tritt A."/>
            <person name="Adam C."/>
            <person name="Daum C."/>
            <person name="Floudas D."/>
            <person name="Sun H."/>
            <person name="Yadav J.S."/>
            <person name="Pangilinan J."/>
            <person name="Larsson K.H."/>
            <person name="Matsuura K."/>
            <person name="Barry K."/>
            <person name="Labutti K."/>
            <person name="Kuo R."/>
            <person name="Ohm R.A."/>
            <person name="Bhattacharya S.S."/>
            <person name="Shirouzu T."/>
            <person name="Yoshinaga Y."/>
            <person name="Martin F.M."/>
            <person name="Grigoriev I.V."/>
            <person name="Hibbett D.S."/>
        </authorList>
    </citation>
    <scope>NUCLEOTIDE SEQUENCE [LARGE SCALE GENOMIC DNA]</scope>
    <source>
        <strain evidence="2 3">TUFC12733</strain>
    </source>
</reference>
<feature type="compositionally biased region" description="Basic and acidic residues" evidence="1">
    <location>
        <begin position="789"/>
        <end position="801"/>
    </location>
</feature>
<accession>A0A167K7D1</accession>
<sequence length="820" mass="92590">MTSDIPLYIWHDIFLALDGLQRQLDEGRRPFLGGDDGLDIMLVPFNDKHKDTYYFLNELPLHQSQQNCILTDDGADPGSVILEGLTERPQVSLDDVLSVAHGDLFLGLFQHLGKPPPVNLTEPGQNDCATWLSKSRLIWDLAHETSKALDLESWSGGLLWKLLQHGVFARDVIWSYGVDASTTILRRHYLPLCVWKFVMGQNPPGRETLLSSSDSESLAPWWHSWSNDEKQHLARLLAIAFGKSLLRTVKPRITLRPGASTESASLYIHCQSNVWIHFLMQSYLHGVQPSEEMTLNNAHDALLKCDASQRTQKVLQIACQEMGVFFASFHPMAFEDSPVKLQTAVRNLLDLLYERANTQAQIWPFLPDVSRIPASWRHHLSQASYPLHAHQEDIKNQLQQAIEALSLCSLTTSKGLELTATGGTGRIVHFSTTVSYRNTEADTEEQVSVEEVGEESDKRLTTARARRDSSEPNLTSMLDNGDRRNNETEEDSRDAGGVDGATTFSIDDEPPLLADDGTMISVDGELPFSVDDERSPSVDDELPTSGDDEPPRPFTLTAHRAVEVLEDPRRSQWPQLFARKQYKELVSFSLPKLQWDKTIRSWNASLGDLGWHDIQPHTINWKEFLPRTLLTIGFVTVVWKDGKSITIAIGPYRCQTCQGRQEKTVIKSAWWEICWFYWGQKCYPCFLLDTPCWYRNRSYGNIPPAVFCHPNRPVPKRDFMEHTELYKRMVPGLPIDTRAEPRPPLGRTEEASLSLARGKEAASKPNDENETGGKGRPKKGLPAKRIGSRRKDTRTTGDAERQQQQNQKSQTGGKRKRGAG</sequence>
<evidence type="ECO:0000313" key="3">
    <source>
        <dbReference type="Proteomes" id="UP000076738"/>
    </source>
</evidence>
<organism evidence="2 3">
    <name type="scientific">Calocera viscosa (strain TUFC12733)</name>
    <dbReference type="NCBI Taxonomy" id="1330018"/>
    <lineage>
        <taxon>Eukaryota</taxon>
        <taxon>Fungi</taxon>
        <taxon>Dikarya</taxon>
        <taxon>Basidiomycota</taxon>
        <taxon>Agaricomycotina</taxon>
        <taxon>Dacrymycetes</taxon>
        <taxon>Dacrymycetales</taxon>
        <taxon>Dacrymycetaceae</taxon>
        <taxon>Calocera</taxon>
    </lineage>
</organism>
<name>A0A167K7D1_CALVF</name>